<dbReference type="EMBL" id="LSKU01000001">
    <property type="protein sequence ID" value="KXG43216.1"/>
    <property type="molecule type" value="Genomic_DNA"/>
</dbReference>
<dbReference type="InterPro" id="IPR001763">
    <property type="entry name" value="Rhodanese-like_dom"/>
</dbReference>
<dbReference type="Gene3D" id="3.40.250.10">
    <property type="entry name" value="Rhodanese-like domain"/>
    <property type="match status" value="1"/>
</dbReference>
<feature type="domain" description="Rhodanese" evidence="2">
    <location>
        <begin position="12"/>
        <end position="134"/>
    </location>
</feature>
<reference evidence="3 4" key="1">
    <citation type="submission" date="2016-02" db="EMBL/GenBank/DDBJ databases">
        <title>Draft Genome for Tepidibacillus decaturensis nov. sp. Strain Z9, an Anaerobic, Moderately Thermophilic and Heterotrophic Bacterium from Deep Subsurface of the Illinois Basin, USA.</title>
        <authorList>
            <person name="Dong Y."/>
            <person name="Chang J.Y."/>
            <person name="Sanford R."/>
            <person name="Fouke B.W."/>
        </authorList>
    </citation>
    <scope>NUCLEOTIDE SEQUENCE [LARGE SCALE GENOMIC DNA]</scope>
    <source>
        <strain evidence="3 4">Z9</strain>
    </source>
</reference>
<organism evidence="3 4">
    <name type="scientific">Tepidibacillus decaturensis</name>
    <dbReference type="NCBI Taxonomy" id="1413211"/>
    <lineage>
        <taxon>Bacteria</taxon>
        <taxon>Bacillati</taxon>
        <taxon>Bacillota</taxon>
        <taxon>Bacilli</taxon>
        <taxon>Bacillales</taxon>
        <taxon>Bacillaceae</taxon>
        <taxon>Tepidibacillus</taxon>
    </lineage>
</organism>
<dbReference type="InterPro" id="IPR036873">
    <property type="entry name" value="Rhodanese-like_dom_sf"/>
</dbReference>
<dbReference type="Pfam" id="PF00581">
    <property type="entry name" value="Rhodanese"/>
    <property type="match status" value="1"/>
</dbReference>
<evidence type="ECO:0000256" key="1">
    <source>
        <dbReference type="ARBA" id="ARBA00023266"/>
    </source>
</evidence>
<dbReference type="Gene3D" id="3.40.50.300">
    <property type="entry name" value="P-loop containing nucleotide triphosphate hydrolases"/>
    <property type="match status" value="1"/>
</dbReference>
<comment type="caution">
    <text evidence="3">The sequence shown here is derived from an EMBL/GenBank/DDBJ whole genome shotgun (WGS) entry which is preliminary data.</text>
</comment>
<dbReference type="GO" id="GO:0002098">
    <property type="term" value="P:tRNA wobble uridine modification"/>
    <property type="evidence" value="ECO:0007669"/>
    <property type="project" value="InterPro"/>
</dbReference>
<keyword evidence="1" id="KW-0711">Selenium</keyword>
<proteinExistence type="predicted"/>
<dbReference type="RefSeq" id="WP_161937278.1">
    <property type="nucleotide sequence ID" value="NZ_LSKU01000001.1"/>
</dbReference>
<dbReference type="Pfam" id="PF26341">
    <property type="entry name" value="AAA_SelU"/>
    <property type="match status" value="1"/>
</dbReference>
<protein>
    <recommendedName>
        <fullName evidence="2">Rhodanese domain-containing protein</fullName>
    </recommendedName>
</protein>
<dbReference type="OrthoDB" id="9808735at2"/>
<dbReference type="STRING" id="1413211.U473_03690"/>
<name>A0A135L2K8_9BACI</name>
<keyword evidence="4" id="KW-1185">Reference proteome</keyword>
<evidence type="ECO:0000259" key="2">
    <source>
        <dbReference type="PROSITE" id="PS50206"/>
    </source>
</evidence>
<dbReference type="NCBIfam" id="TIGR03167">
    <property type="entry name" value="tRNA_sel_U_synt"/>
    <property type="match status" value="1"/>
</dbReference>
<gene>
    <name evidence="3" type="ORF">U473_03690</name>
</gene>
<dbReference type="NCBIfam" id="NF008750">
    <property type="entry name" value="PRK11784.1-2"/>
    <property type="match status" value="1"/>
</dbReference>
<dbReference type="InterPro" id="IPR058840">
    <property type="entry name" value="AAA_SelU"/>
</dbReference>
<accession>A0A135L2K8</accession>
<dbReference type="GO" id="GO:0043828">
    <property type="term" value="F:tRNA 2-selenouridine synthase activity"/>
    <property type="evidence" value="ECO:0007669"/>
    <property type="project" value="InterPro"/>
</dbReference>
<evidence type="ECO:0000313" key="4">
    <source>
        <dbReference type="Proteomes" id="UP000070352"/>
    </source>
</evidence>
<dbReference type="SUPFAM" id="SSF52540">
    <property type="entry name" value="P-loop containing nucleoside triphosphate hydrolases"/>
    <property type="match status" value="1"/>
</dbReference>
<dbReference type="InterPro" id="IPR017582">
    <property type="entry name" value="SelU"/>
</dbReference>
<evidence type="ECO:0000313" key="3">
    <source>
        <dbReference type="EMBL" id="KXG43216.1"/>
    </source>
</evidence>
<sequence length="349" mass="40260">MFKDIQYTEIEDKKHHLLIDVRSPNEYHEATIPGAINIPLFDNEERALVGTVYKEKGSGIARELGLEIVSPKIPQLVKQVRQALQPGQVPVFFCWRGGMRSKSMATFYSLIYPEPYRLEGGYRAYRQYIVEEIPKMDLNIPTFVLHGMTGVGKTTLLYKLKELGLSIIDLEGMAHHRGSAFGAIGLEPVNQKTFDSQVYEVLKEIRQARAVVIEAESKRIGKIIVPDNIMNAKEHGHHILITASQPIRIQRILEEYRLDQYKEPFIDGLKRIERKLPTEVRPLLFAAVEKNEFYQAIQLLLEYYYDPRYQFATDQYQGPFFEVNSDNLDHAAREIVQYIENKIVAFSLN</sequence>
<dbReference type="Proteomes" id="UP000070352">
    <property type="component" value="Unassembled WGS sequence"/>
</dbReference>
<dbReference type="SUPFAM" id="SSF52821">
    <property type="entry name" value="Rhodanese/Cell cycle control phosphatase"/>
    <property type="match status" value="1"/>
</dbReference>
<dbReference type="InterPro" id="IPR027417">
    <property type="entry name" value="P-loop_NTPase"/>
</dbReference>
<dbReference type="PANTHER" id="PTHR30401:SF0">
    <property type="entry name" value="TRNA 2-SELENOURIDINE SYNTHASE"/>
    <property type="match status" value="1"/>
</dbReference>
<dbReference type="PROSITE" id="PS50206">
    <property type="entry name" value="RHODANESE_3"/>
    <property type="match status" value="1"/>
</dbReference>
<dbReference type="AlphaFoldDB" id="A0A135L2K8"/>
<dbReference type="SMART" id="SM00450">
    <property type="entry name" value="RHOD"/>
    <property type="match status" value="1"/>
</dbReference>
<dbReference type="PANTHER" id="PTHR30401">
    <property type="entry name" value="TRNA 2-SELENOURIDINE SYNTHASE"/>
    <property type="match status" value="1"/>
</dbReference>